<protein>
    <submittedName>
        <fullName evidence="1">Uncharacterized protein</fullName>
    </submittedName>
</protein>
<evidence type="ECO:0000313" key="1">
    <source>
        <dbReference type="EMBL" id="SFW32857.1"/>
    </source>
</evidence>
<organism evidence="1 2">
    <name type="scientific">Ruminococcus flavefaciens</name>
    <dbReference type="NCBI Taxonomy" id="1265"/>
    <lineage>
        <taxon>Bacteria</taxon>
        <taxon>Bacillati</taxon>
        <taxon>Bacillota</taxon>
        <taxon>Clostridia</taxon>
        <taxon>Eubacteriales</taxon>
        <taxon>Oscillospiraceae</taxon>
        <taxon>Ruminococcus</taxon>
    </lineage>
</organism>
<dbReference type="RefSeq" id="WP_072300102.1">
    <property type="nucleotide sequence ID" value="NZ_FPIP01000004.1"/>
</dbReference>
<dbReference type="AlphaFoldDB" id="A0A1K1NC60"/>
<dbReference type="Proteomes" id="UP000183461">
    <property type="component" value="Unassembled WGS sequence"/>
</dbReference>
<gene>
    <name evidence="1" type="ORF">SAMN02910280_1813</name>
</gene>
<name>A0A1K1NC60_RUMFL</name>
<proteinExistence type="predicted"/>
<accession>A0A1K1NC60</accession>
<dbReference type="EMBL" id="FPIP01000004">
    <property type="protein sequence ID" value="SFW32857.1"/>
    <property type="molecule type" value="Genomic_DNA"/>
</dbReference>
<reference evidence="1 2" key="1">
    <citation type="submission" date="2016-11" db="EMBL/GenBank/DDBJ databases">
        <authorList>
            <person name="Jaros S."/>
            <person name="Januszkiewicz K."/>
            <person name="Wedrychowicz H."/>
        </authorList>
    </citation>
    <scope>NUCLEOTIDE SEQUENCE [LARGE SCALE GENOMIC DNA]</scope>
    <source>
        <strain evidence="1 2">YL228</strain>
    </source>
</reference>
<sequence>MQNLSLQEQYAKSVRTEVSDCVYNIYHQVKAQEKEAINELMQYVQANSDQMEKDITACAGKVKSATEAAEKASKHISESVKRFCTVRTIGDLLYYAAPVAVMIDVLLRLFDFI</sequence>
<evidence type="ECO:0000313" key="2">
    <source>
        <dbReference type="Proteomes" id="UP000183461"/>
    </source>
</evidence>